<gene>
    <name evidence="2" type="ORF">GCM10023224_38980</name>
</gene>
<sequence length="82" mass="8306">MVGPPPRGPPSAGPGGTPVPPAGDADEAPRTRPRTGLREEAYAAPAEGDVGPWAACLHEDVVWTAIGTSQRGRAPITAGRPC</sequence>
<feature type="compositionally biased region" description="Pro residues" evidence="1">
    <location>
        <begin position="1"/>
        <end position="21"/>
    </location>
</feature>
<protein>
    <submittedName>
        <fullName evidence="2">Uncharacterized protein</fullName>
    </submittedName>
</protein>
<evidence type="ECO:0000256" key="1">
    <source>
        <dbReference type="SAM" id="MobiDB-lite"/>
    </source>
</evidence>
<reference evidence="3" key="1">
    <citation type="journal article" date="2019" name="Int. J. Syst. Evol. Microbiol.">
        <title>The Global Catalogue of Microorganisms (GCM) 10K type strain sequencing project: providing services to taxonomists for standard genome sequencing and annotation.</title>
        <authorList>
            <consortium name="The Broad Institute Genomics Platform"/>
            <consortium name="The Broad Institute Genome Sequencing Center for Infectious Disease"/>
            <person name="Wu L."/>
            <person name="Ma J."/>
        </authorList>
    </citation>
    <scope>NUCLEOTIDE SEQUENCE [LARGE SCALE GENOMIC DNA]</scope>
    <source>
        <strain evidence="3">JCM 18123</strain>
    </source>
</reference>
<dbReference type="SUPFAM" id="SSF54427">
    <property type="entry name" value="NTF2-like"/>
    <property type="match status" value="1"/>
</dbReference>
<keyword evidence="3" id="KW-1185">Reference proteome</keyword>
<dbReference type="EMBL" id="BAABIK010000024">
    <property type="protein sequence ID" value="GAA4950795.1"/>
    <property type="molecule type" value="Genomic_DNA"/>
</dbReference>
<dbReference type="Proteomes" id="UP001499993">
    <property type="component" value="Unassembled WGS sequence"/>
</dbReference>
<proteinExistence type="predicted"/>
<dbReference type="InterPro" id="IPR032710">
    <property type="entry name" value="NTF2-like_dom_sf"/>
</dbReference>
<accession>A0ABP9GR50</accession>
<organism evidence="2 3">
    <name type="scientific">Streptomonospora halophila</name>
    <dbReference type="NCBI Taxonomy" id="427369"/>
    <lineage>
        <taxon>Bacteria</taxon>
        <taxon>Bacillati</taxon>
        <taxon>Actinomycetota</taxon>
        <taxon>Actinomycetes</taxon>
        <taxon>Streptosporangiales</taxon>
        <taxon>Nocardiopsidaceae</taxon>
        <taxon>Streptomonospora</taxon>
    </lineage>
</organism>
<name>A0ABP9GR50_9ACTN</name>
<feature type="region of interest" description="Disordered" evidence="1">
    <location>
        <begin position="1"/>
        <end position="38"/>
    </location>
</feature>
<comment type="caution">
    <text evidence="2">The sequence shown here is derived from an EMBL/GenBank/DDBJ whole genome shotgun (WGS) entry which is preliminary data.</text>
</comment>
<evidence type="ECO:0000313" key="2">
    <source>
        <dbReference type="EMBL" id="GAA4950795.1"/>
    </source>
</evidence>
<evidence type="ECO:0000313" key="3">
    <source>
        <dbReference type="Proteomes" id="UP001499993"/>
    </source>
</evidence>